<keyword evidence="1" id="KW-0812">Transmembrane</keyword>
<evidence type="ECO:0000313" key="3">
    <source>
        <dbReference type="Proteomes" id="UP001214603"/>
    </source>
</evidence>
<protein>
    <submittedName>
        <fullName evidence="2">Uncharacterized protein</fullName>
    </submittedName>
</protein>
<keyword evidence="3" id="KW-1185">Reference proteome</keyword>
<gene>
    <name evidence="2" type="ORF">MOBT1_002513</name>
</gene>
<dbReference type="Proteomes" id="UP001214603">
    <property type="component" value="Chromosome 5"/>
</dbReference>
<accession>A0AAF0E032</accession>
<keyword evidence="1" id="KW-1133">Transmembrane helix</keyword>
<dbReference type="EMBL" id="CP119938">
    <property type="protein sequence ID" value="WFD03818.1"/>
    <property type="molecule type" value="Genomic_DNA"/>
</dbReference>
<sequence length="126" mass="13769">MASSAAAFGALSAPAAAPAYTCTPVSECRPCPADHLAYPYCRPYNNRQAVRCVPTNGTAPVMHGWSACGKFIGAEVRGYGQFVFLNLVVVAAALSVYIWRQVYQTRKFRGMLYKRVHGRARVRPAL</sequence>
<dbReference type="AlphaFoldDB" id="A0AAF0E032"/>
<feature type="transmembrane region" description="Helical" evidence="1">
    <location>
        <begin position="79"/>
        <end position="99"/>
    </location>
</feature>
<evidence type="ECO:0000313" key="2">
    <source>
        <dbReference type="EMBL" id="WFD03818.1"/>
    </source>
</evidence>
<reference evidence="2" key="1">
    <citation type="submission" date="2023-03" db="EMBL/GenBank/DDBJ databases">
        <title>Mating type loci evolution in Malassezia.</title>
        <authorList>
            <person name="Coelho M.A."/>
        </authorList>
    </citation>
    <scope>NUCLEOTIDE SEQUENCE</scope>
    <source>
        <strain evidence="2">CBS 7876</strain>
    </source>
</reference>
<keyword evidence="1" id="KW-0472">Membrane</keyword>
<organism evidence="2 3">
    <name type="scientific">Malassezia obtusa</name>
    <dbReference type="NCBI Taxonomy" id="76774"/>
    <lineage>
        <taxon>Eukaryota</taxon>
        <taxon>Fungi</taxon>
        <taxon>Dikarya</taxon>
        <taxon>Basidiomycota</taxon>
        <taxon>Ustilaginomycotina</taxon>
        <taxon>Malasseziomycetes</taxon>
        <taxon>Malasseziales</taxon>
        <taxon>Malasseziaceae</taxon>
        <taxon>Malassezia</taxon>
    </lineage>
</organism>
<proteinExistence type="predicted"/>
<name>A0AAF0E032_9BASI</name>
<evidence type="ECO:0000256" key="1">
    <source>
        <dbReference type="SAM" id="Phobius"/>
    </source>
</evidence>